<protein>
    <recommendedName>
        <fullName evidence="5">Integral membrane protein</fullName>
    </recommendedName>
</protein>
<keyword evidence="2" id="KW-0812">Transmembrane</keyword>
<feature type="compositionally biased region" description="Basic and acidic residues" evidence="1">
    <location>
        <begin position="223"/>
        <end position="235"/>
    </location>
</feature>
<comment type="caution">
    <text evidence="3">The sequence shown here is derived from an EMBL/GenBank/DDBJ whole genome shotgun (WGS) entry which is preliminary data.</text>
</comment>
<dbReference type="RefSeq" id="XP_022488285.1">
    <property type="nucleotide sequence ID" value="XM_022632007.1"/>
</dbReference>
<organism evidence="3 4">
    <name type="scientific">Penicillium arizonense</name>
    <dbReference type="NCBI Taxonomy" id="1835702"/>
    <lineage>
        <taxon>Eukaryota</taxon>
        <taxon>Fungi</taxon>
        <taxon>Dikarya</taxon>
        <taxon>Ascomycota</taxon>
        <taxon>Pezizomycotina</taxon>
        <taxon>Eurotiomycetes</taxon>
        <taxon>Eurotiomycetidae</taxon>
        <taxon>Eurotiales</taxon>
        <taxon>Aspergillaceae</taxon>
        <taxon>Penicillium</taxon>
    </lineage>
</organism>
<evidence type="ECO:0000313" key="3">
    <source>
        <dbReference type="EMBL" id="OGE52845.1"/>
    </source>
</evidence>
<dbReference type="OrthoDB" id="3918601at2759"/>
<keyword evidence="4" id="KW-1185">Reference proteome</keyword>
<keyword evidence="2" id="KW-1133">Transmembrane helix</keyword>
<feature type="transmembrane region" description="Helical" evidence="2">
    <location>
        <begin position="61"/>
        <end position="85"/>
    </location>
</feature>
<accession>A0A1F5LI85</accession>
<dbReference type="Proteomes" id="UP000177622">
    <property type="component" value="Unassembled WGS sequence"/>
</dbReference>
<keyword evidence="2" id="KW-0472">Membrane</keyword>
<sequence length="265" mass="29573">MVMTPTTLASGVSPPLTTDNDHDHSGLIVVITAVNLCLVLFSLAARTFSSYHRNRLQRDDYTFGALVLTAIIQMVIVFCQVHFGWGTPIDGIETTSKEHMLKRPRWEVITALDISTEILLLAYAALAIHKVRISTKKKIVVFCALESRIVLIPMAAVRLRFILIQLSSKDPTLLGSFATVSTEIYIGLSAICLLTAFLKTFIAVYEDDIGITYTYRRPSNSDSRSRTATSKDKPSRRLSRSVRIERTVKGWEREEDPIITPSEAA</sequence>
<feature type="transmembrane region" description="Helical" evidence="2">
    <location>
        <begin position="184"/>
        <end position="205"/>
    </location>
</feature>
<evidence type="ECO:0000313" key="4">
    <source>
        <dbReference type="Proteomes" id="UP000177622"/>
    </source>
</evidence>
<evidence type="ECO:0000256" key="1">
    <source>
        <dbReference type="SAM" id="MobiDB-lite"/>
    </source>
</evidence>
<feature type="transmembrane region" description="Helical" evidence="2">
    <location>
        <begin position="26"/>
        <end position="49"/>
    </location>
</feature>
<dbReference type="AlphaFoldDB" id="A0A1F5LI85"/>
<dbReference type="EMBL" id="LXJU01000009">
    <property type="protein sequence ID" value="OGE52845.1"/>
    <property type="molecule type" value="Genomic_DNA"/>
</dbReference>
<dbReference type="GeneID" id="34576741"/>
<feature type="transmembrane region" description="Helical" evidence="2">
    <location>
        <begin position="105"/>
        <end position="127"/>
    </location>
</feature>
<reference evidence="3 4" key="1">
    <citation type="journal article" date="2016" name="Sci. Rep.">
        <title>Penicillium arizonense, a new, genome sequenced fungal species, reveals a high chemical diversity in secreted metabolites.</title>
        <authorList>
            <person name="Grijseels S."/>
            <person name="Nielsen J.C."/>
            <person name="Randelovic M."/>
            <person name="Nielsen J."/>
            <person name="Nielsen K.F."/>
            <person name="Workman M."/>
            <person name="Frisvad J.C."/>
        </authorList>
    </citation>
    <scope>NUCLEOTIDE SEQUENCE [LARGE SCALE GENOMIC DNA]</scope>
    <source>
        <strain evidence="3 4">CBS 141311</strain>
    </source>
</reference>
<dbReference type="STRING" id="1835702.A0A1F5LI85"/>
<evidence type="ECO:0000256" key="2">
    <source>
        <dbReference type="SAM" id="Phobius"/>
    </source>
</evidence>
<feature type="transmembrane region" description="Helical" evidence="2">
    <location>
        <begin position="139"/>
        <end position="164"/>
    </location>
</feature>
<proteinExistence type="predicted"/>
<dbReference type="PANTHER" id="PTHR39614">
    <property type="entry name" value="INTEGRAL MEMBRANE PROTEIN"/>
    <property type="match status" value="1"/>
</dbReference>
<dbReference type="PANTHER" id="PTHR39614:SF2">
    <property type="entry name" value="INTEGRAL MEMBRANE PROTEIN"/>
    <property type="match status" value="1"/>
</dbReference>
<gene>
    <name evidence="3" type="ORF">PENARI_c009G10015</name>
</gene>
<evidence type="ECO:0008006" key="5">
    <source>
        <dbReference type="Google" id="ProtNLM"/>
    </source>
</evidence>
<feature type="region of interest" description="Disordered" evidence="1">
    <location>
        <begin position="218"/>
        <end position="241"/>
    </location>
</feature>
<name>A0A1F5LI85_PENAI</name>